<dbReference type="EMBL" id="RCUV01000026">
    <property type="protein sequence ID" value="RLP67871.1"/>
    <property type="molecule type" value="Genomic_DNA"/>
</dbReference>
<dbReference type="SUPFAM" id="SSF56281">
    <property type="entry name" value="Metallo-hydrolase/oxidoreductase"/>
    <property type="match status" value="1"/>
</dbReference>
<organism evidence="2 3">
    <name type="scientific">Mycetocola manganoxydans</name>
    <dbReference type="NCBI Taxonomy" id="699879"/>
    <lineage>
        <taxon>Bacteria</taxon>
        <taxon>Bacillati</taxon>
        <taxon>Actinomycetota</taxon>
        <taxon>Actinomycetes</taxon>
        <taxon>Micrococcales</taxon>
        <taxon>Microbacteriaceae</taxon>
        <taxon>Mycetocola</taxon>
    </lineage>
</organism>
<sequence length="259" mass="27260">MTSRRPTSGRGATLTRDVAPGIHRLEHAYVNCYLVEEAGAVTVVDAAFPSTWRHLLSALSEIGRSLADVSALVLTHAHFDHVGFAARAVQELQVPVWVHPADRRLAAHPYRYQRERTPFLYPFMYPKSVGVISAMAAAGALTVKGVSDVRELPSSGVLDVPGHPTVVFSPGHTNGHCALHFADRDALVTGDALVTLDPYKGARGAQIIAGAATANSSLALDSLTPLAETGATIVLPGHGEPWLDGIRSAVQAAKATGAA</sequence>
<accession>A0A3L6ZK11</accession>
<keyword evidence="2" id="KW-0378">Hydrolase</keyword>
<dbReference type="GO" id="GO:0016787">
    <property type="term" value="F:hydrolase activity"/>
    <property type="evidence" value="ECO:0007669"/>
    <property type="project" value="UniProtKB-KW"/>
</dbReference>
<keyword evidence="3" id="KW-1185">Reference proteome</keyword>
<dbReference type="OrthoDB" id="2971563at2"/>
<dbReference type="PANTHER" id="PTHR42951">
    <property type="entry name" value="METALLO-BETA-LACTAMASE DOMAIN-CONTAINING"/>
    <property type="match status" value="1"/>
</dbReference>
<dbReference type="CDD" id="cd07721">
    <property type="entry name" value="yflN-like_MBL-fold"/>
    <property type="match status" value="1"/>
</dbReference>
<protein>
    <submittedName>
        <fullName evidence="2">MBL fold metallo-hydrolase</fullName>
    </submittedName>
</protein>
<evidence type="ECO:0000259" key="1">
    <source>
        <dbReference type="SMART" id="SM00849"/>
    </source>
</evidence>
<dbReference type="Gene3D" id="3.60.15.10">
    <property type="entry name" value="Ribonuclease Z/Hydroxyacylglutathione hydrolase-like"/>
    <property type="match status" value="1"/>
</dbReference>
<comment type="caution">
    <text evidence="2">The sequence shown here is derived from an EMBL/GenBank/DDBJ whole genome shotgun (WGS) entry which is preliminary data.</text>
</comment>
<dbReference type="Proteomes" id="UP000270299">
    <property type="component" value="Unassembled WGS sequence"/>
</dbReference>
<evidence type="ECO:0000313" key="3">
    <source>
        <dbReference type="Proteomes" id="UP000270299"/>
    </source>
</evidence>
<reference evidence="2 3" key="1">
    <citation type="submission" date="2018-10" db="EMBL/GenBank/DDBJ databases">
        <authorList>
            <person name="Li J."/>
        </authorList>
    </citation>
    <scope>NUCLEOTIDE SEQUENCE [LARGE SCALE GENOMIC DNA]</scope>
    <source>
        <strain evidence="2 3">CCTCC AB209002</strain>
    </source>
</reference>
<dbReference type="RefSeq" id="WP_121674077.1">
    <property type="nucleotide sequence ID" value="NZ_BMXM01000010.1"/>
</dbReference>
<dbReference type="InterPro" id="IPR036866">
    <property type="entry name" value="RibonucZ/Hydroxyglut_hydro"/>
</dbReference>
<dbReference type="InterPro" id="IPR001279">
    <property type="entry name" value="Metallo-B-lactamas"/>
</dbReference>
<name>A0A3L6ZK11_9MICO</name>
<proteinExistence type="predicted"/>
<dbReference type="AlphaFoldDB" id="A0A3L6ZK11"/>
<dbReference type="SMART" id="SM00849">
    <property type="entry name" value="Lactamase_B"/>
    <property type="match status" value="1"/>
</dbReference>
<dbReference type="Pfam" id="PF00753">
    <property type="entry name" value="Lactamase_B"/>
    <property type="match status" value="1"/>
</dbReference>
<dbReference type="InterPro" id="IPR050855">
    <property type="entry name" value="NDM-1-like"/>
</dbReference>
<evidence type="ECO:0000313" key="2">
    <source>
        <dbReference type="EMBL" id="RLP67871.1"/>
    </source>
</evidence>
<gene>
    <name evidence="2" type="ORF">D9V29_14680</name>
</gene>
<feature type="domain" description="Metallo-beta-lactamase" evidence="1">
    <location>
        <begin position="29"/>
        <end position="238"/>
    </location>
</feature>